<keyword evidence="4" id="KW-0614">Plasmid</keyword>
<dbReference type="InterPro" id="IPR028350">
    <property type="entry name" value="DNAC/IstB-like"/>
</dbReference>
<dbReference type="CDD" id="cd00009">
    <property type="entry name" value="AAA"/>
    <property type="match status" value="1"/>
</dbReference>
<evidence type="ECO:0000256" key="2">
    <source>
        <dbReference type="ARBA" id="ARBA00022840"/>
    </source>
</evidence>
<sequence>MILHSLNLLQISKRNPVNATDPFTEMQQQDGTASLTHAEWLGLLIDREATSRETKRFESRMRTAKLRHVGASPEDVDYKSRRGLDKALFQQMLTGRWIKDKRNLMITGPCGVGKTWLACALAQSACRDGVTVLYKRMPRLFDELELAHGDGRFPRVFKALTKTQLLILDDWGPDRLDASQRRDLMEIVEDRYEVGSTLITSQLPIDAWHDVIGEPTFADAILDRLVHNAYRIELDGQSMRKTKLKTGDESTQN</sequence>
<keyword evidence="1" id="KW-0547">Nucleotide-binding</keyword>
<dbReference type="Gene3D" id="3.40.50.300">
    <property type="entry name" value="P-loop containing nucleotide triphosphate hydrolases"/>
    <property type="match status" value="1"/>
</dbReference>
<dbReference type="NCBIfam" id="NF038214">
    <property type="entry name" value="IS21_help_AAA"/>
    <property type="match status" value="1"/>
</dbReference>
<dbReference type="FunFam" id="3.40.50.300:FF:001361">
    <property type="entry name" value="AAA family ATPase"/>
    <property type="match status" value="1"/>
</dbReference>
<dbReference type="InterPro" id="IPR002611">
    <property type="entry name" value="IstB_ATP-bd"/>
</dbReference>
<reference evidence="4 5" key="1">
    <citation type="journal article" date="2007" name="J. Bacteriol.">
        <title>The complete genome sequence of Roseobacter denitrificans reveals a mixotrophic rather than photosynthetic metabolism.</title>
        <authorList>
            <person name="Swingley W.D."/>
            <person name="Sadekar S."/>
            <person name="Mastrian S.D."/>
            <person name="Matthies H.J."/>
            <person name="Hao J."/>
            <person name="Ramos H."/>
            <person name="Acharya C.R."/>
            <person name="Conrad A.L."/>
            <person name="Taylor H.L."/>
            <person name="Dejesa L.C."/>
            <person name="Shah M.K."/>
            <person name="O'huallachain M.E."/>
            <person name="Lince M.T."/>
            <person name="Blankenship R.E."/>
            <person name="Beatty J.T."/>
            <person name="Touchman J.W."/>
        </authorList>
    </citation>
    <scope>NUCLEOTIDE SEQUENCE [LARGE SCALE GENOMIC DNA]</scope>
    <source>
        <strain evidence="5">ATCC 33942 / OCh 114</strain>
        <plasmid evidence="4 5">pTB1</plasmid>
    </source>
</reference>
<dbReference type="Pfam" id="PF01695">
    <property type="entry name" value="IstB_IS21"/>
    <property type="match status" value="1"/>
</dbReference>
<dbReference type="OrthoDB" id="8150723at2"/>
<feature type="domain" description="IstB-like ATP-binding" evidence="3">
    <location>
        <begin position="23"/>
        <end position="243"/>
    </location>
</feature>
<dbReference type="PIRSF" id="PIRSF003073">
    <property type="entry name" value="DNAC_TnpB_IstB"/>
    <property type="match status" value="1"/>
</dbReference>
<dbReference type="PANTHER" id="PTHR30050">
    <property type="entry name" value="CHROMOSOMAL REPLICATION INITIATOR PROTEIN DNAA"/>
    <property type="match status" value="1"/>
</dbReference>
<evidence type="ECO:0000259" key="3">
    <source>
        <dbReference type="Pfam" id="PF01695"/>
    </source>
</evidence>
<dbReference type="PANTHER" id="PTHR30050:SF4">
    <property type="entry name" value="ATP-BINDING PROTEIN RV3427C IN INSERTION SEQUENCE-RELATED"/>
    <property type="match status" value="1"/>
</dbReference>
<dbReference type="GO" id="GO:0005524">
    <property type="term" value="F:ATP binding"/>
    <property type="evidence" value="ECO:0007669"/>
    <property type="project" value="UniProtKB-KW"/>
</dbReference>
<organism evidence="4 5">
    <name type="scientific">Roseobacter denitrificans (strain ATCC 33942 / OCh 114)</name>
    <name type="common">Erythrobacter sp. (strain OCh 114)</name>
    <name type="synonym">Roseobacter denitrificans</name>
    <dbReference type="NCBI Taxonomy" id="375451"/>
    <lineage>
        <taxon>Bacteria</taxon>
        <taxon>Pseudomonadati</taxon>
        <taxon>Pseudomonadota</taxon>
        <taxon>Alphaproteobacteria</taxon>
        <taxon>Rhodobacterales</taxon>
        <taxon>Roseobacteraceae</taxon>
        <taxon>Roseobacter</taxon>
    </lineage>
</organism>
<dbReference type="KEGG" id="rde:RD1_A0059"/>
<geneLocation type="plasmid" evidence="4 5">
    <name>pTB1</name>
</geneLocation>
<accession>Q07GP0</accession>
<dbReference type="InterPro" id="IPR047661">
    <property type="entry name" value="IstB"/>
</dbReference>
<dbReference type="Proteomes" id="UP000007029">
    <property type="component" value="Plasmid pTB1"/>
</dbReference>
<protein>
    <submittedName>
        <fullName evidence="4">Putative transposase, ATP-binding component</fullName>
    </submittedName>
</protein>
<dbReference type="GO" id="GO:0006260">
    <property type="term" value="P:DNA replication"/>
    <property type="evidence" value="ECO:0007669"/>
    <property type="project" value="TreeGrafter"/>
</dbReference>
<dbReference type="SUPFAM" id="SSF52540">
    <property type="entry name" value="P-loop containing nucleoside triphosphate hydrolases"/>
    <property type="match status" value="1"/>
</dbReference>
<evidence type="ECO:0000313" key="5">
    <source>
        <dbReference type="Proteomes" id="UP000007029"/>
    </source>
</evidence>
<dbReference type="EMBL" id="CP000464">
    <property type="protein sequence ID" value="ABI93359.1"/>
    <property type="molecule type" value="Genomic_DNA"/>
</dbReference>
<dbReference type="RefSeq" id="WP_011655415.1">
    <property type="nucleotide sequence ID" value="NC_008386.1"/>
</dbReference>
<keyword evidence="2 4" id="KW-0067">ATP-binding</keyword>
<evidence type="ECO:0000313" key="4">
    <source>
        <dbReference type="EMBL" id="ABI93359.1"/>
    </source>
</evidence>
<name>Q07GP0_ROSDO</name>
<dbReference type="AlphaFoldDB" id="Q07GP0"/>
<dbReference type="InterPro" id="IPR027417">
    <property type="entry name" value="P-loop_NTPase"/>
</dbReference>
<dbReference type="HOGENOM" id="CLU_062999_7_0_5"/>
<evidence type="ECO:0000256" key="1">
    <source>
        <dbReference type="ARBA" id="ARBA00022741"/>
    </source>
</evidence>
<keyword evidence="5" id="KW-1185">Reference proteome</keyword>
<proteinExistence type="predicted"/>
<gene>
    <name evidence="4" type="ordered locus">RD1_A0059</name>
</gene>